<feature type="region of interest" description="Disordered" evidence="1">
    <location>
        <begin position="309"/>
        <end position="378"/>
    </location>
</feature>
<dbReference type="OrthoDB" id="10661142at2759"/>
<feature type="region of interest" description="Disordered" evidence="1">
    <location>
        <begin position="453"/>
        <end position="559"/>
    </location>
</feature>
<feature type="compositionally biased region" description="Basic and acidic residues" evidence="1">
    <location>
        <begin position="415"/>
        <end position="430"/>
    </location>
</feature>
<feature type="signal peptide" evidence="2">
    <location>
        <begin position="1"/>
        <end position="18"/>
    </location>
</feature>
<accession>A0A165JH16</accession>
<feature type="chain" id="PRO_5007860039" evidence="2">
    <location>
        <begin position="19"/>
        <end position="559"/>
    </location>
</feature>
<dbReference type="STRING" id="1353952.A0A165JH16"/>
<feature type="region of interest" description="Disordered" evidence="1">
    <location>
        <begin position="202"/>
        <end position="275"/>
    </location>
</feature>
<feature type="compositionally biased region" description="Low complexity" evidence="1">
    <location>
        <begin position="147"/>
        <end position="167"/>
    </location>
</feature>
<feature type="compositionally biased region" description="Basic and acidic residues" evidence="1">
    <location>
        <begin position="453"/>
        <end position="547"/>
    </location>
</feature>
<dbReference type="InParanoid" id="A0A165JH16"/>
<feature type="compositionally biased region" description="Basic and acidic residues" evidence="1">
    <location>
        <begin position="309"/>
        <end position="333"/>
    </location>
</feature>
<feature type="region of interest" description="Disordered" evidence="1">
    <location>
        <begin position="415"/>
        <end position="437"/>
    </location>
</feature>
<feature type="compositionally biased region" description="Basic and acidic residues" evidence="1">
    <location>
        <begin position="88"/>
        <end position="97"/>
    </location>
</feature>
<feature type="compositionally biased region" description="Low complexity" evidence="1">
    <location>
        <begin position="256"/>
        <end position="275"/>
    </location>
</feature>
<reference evidence="3 4" key="1">
    <citation type="journal article" date="2016" name="Mol. Biol. Evol.">
        <title>Comparative Genomics of Early-Diverging Mushroom-Forming Fungi Provides Insights into the Origins of Lignocellulose Decay Capabilities.</title>
        <authorList>
            <person name="Nagy L.G."/>
            <person name="Riley R."/>
            <person name="Tritt A."/>
            <person name="Adam C."/>
            <person name="Daum C."/>
            <person name="Floudas D."/>
            <person name="Sun H."/>
            <person name="Yadav J.S."/>
            <person name="Pangilinan J."/>
            <person name="Larsson K.H."/>
            <person name="Matsuura K."/>
            <person name="Barry K."/>
            <person name="Labutti K."/>
            <person name="Kuo R."/>
            <person name="Ohm R.A."/>
            <person name="Bhattacharya S.S."/>
            <person name="Shirouzu T."/>
            <person name="Yoshinaga Y."/>
            <person name="Martin F.M."/>
            <person name="Grigoriev I.V."/>
            <person name="Hibbett D.S."/>
        </authorList>
    </citation>
    <scope>NUCLEOTIDE SEQUENCE [LARGE SCALE GENOMIC DNA]</scope>
    <source>
        <strain evidence="3 4">HHB12733</strain>
    </source>
</reference>
<dbReference type="Proteomes" id="UP000076842">
    <property type="component" value="Unassembled WGS sequence"/>
</dbReference>
<dbReference type="EMBL" id="KV423920">
    <property type="protein sequence ID" value="KZT61828.1"/>
    <property type="molecule type" value="Genomic_DNA"/>
</dbReference>
<keyword evidence="2" id="KW-0732">Signal</keyword>
<feature type="region of interest" description="Disordered" evidence="1">
    <location>
        <begin position="88"/>
        <end position="167"/>
    </location>
</feature>
<evidence type="ECO:0000313" key="3">
    <source>
        <dbReference type="EMBL" id="KZT61828.1"/>
    </source>
</evidence>
<feature type="compositionally biased region" description="Basic and acidic residues" evidence="1">
    <location>
        <begin position="202"/>
        <end position="229"/>
    </location>
</feature>
<evidence type="ECO:0000313" key="4">
    <source>
        <dbReference type="Proteomes" id="UP000076842"/>
    </source>
</evidence>
<sequence length="559" mass="63119">MQLTSVIVLATLAAGIAAAPSVSKGQLKRIEKAELRKGMRMGERKEAHKLSHRPRSIDIVDSNIEMRSPVSNSFLRKEEHKMLLKGERMGEHKEAKKIGGSRRVGAARRPRSFEDDSELEVRSHHRGKHGKHAHKKHGKHAHKHAAATESTPATPSADSPPATPAARSLDDFDFEIEARSPARPISAGFLKKEEHKMLLKGERMGEHKEEHKLARRPRSLDDSELEVRSQGHSKHGKAGKPAHKKHGKHAHRKAAATDSAPATPSAESTPATPAARSFDDFDFEIEARSPTRPVSGSFLKKEEHKMFLKGERMGEHKAARRPRSLDDSELEVRSHHRGKHGKHAHKKHGKHAHKHAAATESTPATPSADSPPATPAARSLDDFDFEIEARSPARPISAGFLKKEEHKMLLKGERMGAHKEERKLAHRPRDFEDDSMIDARSDLRQEEHKMLLKGERMGERKEAHKLAHRPRDFDDSEIDARSDLRQEEHKMLLKGERMGERKEAHKLAHRPRDFDDSEIDARSDLRQEEHKMLLKGERMGERKEAKKLGRRPRSLADLD</sequence>
<name>A0A165JH16_9BASI</name>
<feature type="compositionally biased region" description="Basic and acidic residues" evidence="1">
    <location>
        <begin position="111"/>
        <end position="122"/>
    </location>
</feature>
<feature type="compositionally biased region" description="Basic residues" evidence="1">
    <location>
        <begin position="231"/>
        <end position="254"/>
    </location>
</feature>
<keyword evidence="4" id="KW-1185">Reference proteome</keyword>
<protein>
    <submittedName>
        <fullName evidence="3">Uncharacterized protein</fullName>
    </submittedName>
</protein>
<evidence type="ECO:0000256" key="2">
    <source>
        <dbReference type="SAM" id="SignalP"/>
    </source>
</evidence>
<feature type="compositionally biased region" description="Low complexity" evidence="1">
    <location>
        <begin position="358"/>
        <end position="378"/>
    </location>
</feature>
<proteinExistence type="predicted"/>
<feature type="compositionally biased region" description="Basic residues" evidence="1">
    <location>
        <begin position="334"/>
        <end position="356"/>
    </location>
</feature>
<dbReference type="AlphaFoldDB" id="A0A165JH16"/>
<organism evidence="3 4">
    <name type="scientific">Calocera cornea HHB12733</name>
    <dbReference type="NCBI Taxonomy" id="1353952"/>
    <lineage>
        <taxon>Eukaryota</taxon>
        <taxon>Fungi</taxon>
        <taxon>Dikarya</taxon>
        <taxon>Basidiomycota</taxon>
        <taxon>Agaricomycotina</taxon>
        <taxon>Dacrymycetes</taxon>
        <taxon>Dacrymycetales</taxon>
        <taxon>Dacrymycetaceae</taxon>
        <taxon>Calocera</taxon>
    </lineage>
</organism>
<evidence type="ECO:0000256" key="1">
    <source>
        <dbReference type="SAM" id="MobiDB-lite"/>
    </source>
</evidence>
<gene>
    <name evidence="3" type="ORF">CALCODRAFT_514469</name>
</gene>
<feature type="compositionally biased region" description="Basic residues" evidence="1">
    <location>
        <begin position="123"/>
        <end position="145"/>
    </location>
</feature>